<dbReference type="GO" id="GO:0005829">
    <property type="term" value="C:cytosol"/>
    <property type="evidence" value="ECO:0007669"/>
    <property type="project" value="TreeGrafter"/>
</dbReference>
<evidence type="ECO:0000313" key="3">
    <source>
        <dbReference type="EMBL" id="ASM75032.1"/>
    </source>
</evidence>
<dbReference type="Proteomes" id="UP000199754">
    <property type="component" value="Plasmid pSMR1-3"/>
</dbReference>
<dbReference type="GO" id="GO:0003700">
    <property type="term" value="F:DNA-binding transcription factor activity"/>
    <property type="evidence" value="ECO:0007669"/>
    <property type="project" value="TreeGrafter"/>
</dbReference>
<dbReference type="KEGG" id="spse:SULPSESMR1_04306"/>
<geneLocation type="plasmid" evidence="3 4">
    <name>pSMR1-3</name>
</geneLocation>
<dbReference type="CDD" id="cd02209">
    <property type="entry name" value="cupin_XRE_C"/>
    <property type="match status" value="1"/>
</dbReference>
<dbReference type="InterPro" id="IPR013096">
    <property type="entry name" value="Cupin_2"/>
</dbReference>
<dbReference type="SMART" id="SM00530">
    <property type="entry name" value="HTH_XRE"/>
    <property type="match status" value="1"/>
</dbReference>
<dbReference type="AlphaFoldDB" id="A0A221K7P2"/>
<proteinExistence type="predicted"/>
<name>A0A221K7P2_9RHOB</name>
<keyword evidence="3" id="KW-0614">Plasmid</keyword>
<evidence type="ECO:0000313" key="4">
    <source>
        <dbReference type="Proteomes" id="UP000199754"/>
    </source>
</evidence>
<dbReference type="PANTHER" id="PTHR46797:SF1">
    <property type="entry name" value="METHYLPHOSPHONATE SYNTHASE"/>
    <property type="match status" value="1"/>
</dbReference>
<dbReference type="CDD" id="cd00093">
    <property type="entry name" value="HTH_XRE"/>
    <property type="match status" value="1"/>
</dbReference>
<dbReference type="EMBL" id="CP022418">
    <property type="protein sequence ID" value="ASM75032.1"/>
    <property type="molecule type" value="Genomic_DNA"/>
</dbReference>
<dbReference type="Gene3D" id="1.10.260.40">
    <property type="entry name" value="lambda repressor-like DNA-binding domains"/>
    <property type="match status" value="1"/>
</dbReference>
<dbReference type="RefSeq" id="WP_089423050.1">
    <property type="nucleotide sequence ID" value="NZ_CP022418.1"/>
</dbReference>
<dbReference type="InterPro" id="IPR001387">
    <property type="entry name" value="Cro/C1-type_HTH"/>
</dbReference>
<dbReference type="PROSITE" id="PS50943">
    <property type="entry name" value="HTH_CROC1"/>
    <property type="match status" value="1"/>
</dbReference>
<dbReference type="Gene3D" id="2.60.120.10">
    <property type="entry name" value="Jelly Rolls"/>
    <property type="match status" value="1"/>
</dbReference>
<dbReference type="InterPro" id="IPR011051">
    <property type="entry name" value="RmlC_Cupin_sf"/>
</dbReference>
<dbReference type="OrthoDB" id="9805356at2"/>
<dbReference type="InterPro" id="IPR010982">
    <property type="entry name" value="Lambda_DNA-bd_dom_sf"/>
</dbReference>
<accession>A0A221K7P2</accession>
<gene>
    <name evidence="3" type="primary">clgR</name>
    <name evidence="3" type="ORF">SULPSESMR1_04306</name>
</gene>
<dbReference type="InterPro" id="IPR050807">
    <property type="entry name" value="TransReg_Diox_bact_type"/>
</dbReference>
<dbReference type="SUPFAM" id="SSF47413">
    <property type="entry name" value="lambda repressor-like DNA-binding domains"/>
    <property type="match status" value="1"/>
</dbReference>
<dbReference type="PANTHER" id="PTHR46797">
    <property type="entry name" value="HTH-TYPE TRANSCRIPTIONAL REGULATOR"/>
    <property type="match status" value="1"/>
</dbReference>
<dbReference type="SUPFAM" id="SSF51182">
    <property type="entry name" value="RmlC-like cupins"/>
    <property type="match status" value="1"/>
</dbReference>
<dbReference type="Pfam" id="PF13560">
    <property type="entry name" value="HTH_31"/>
    <property type="match status" value="1"/>
</dbReference>
<organism evidence="3 4">
    <name type="scientific">Pseudosulfitobacter pseudonitzschiae</name>
    <dbReference type="NCBI Taxonomy" id="1402135"/>
    <lineage>
        <taxon>Bacteria</taxon>
        <taxon>Pseudomonadati</taxon>
        <taxon>Pseudomonadota</taxon>
        <taxon>Alphaproteobacteria</taxon>
        <taxon>Rhodobacterales</taxon>
        <taxon>Roseobacteraceae</taxon>
        <taxon>Pseudosulfitobacter</taxon>
    </lineage>
</organism>
<evidence type="ECO:0000259" key="2">
    <source>
        <dbReference type="PROSITE" id="PS50943"/>
    </source>
</evidence>
<evidence type="ECO:0000256" key="1">
    <source>
        <dbReference type="ARBA" id="ARBA00023125"/>
    </source>
</evidence>
<dbReference type="Pfam" id="PF07883">
    <property type="entry name" value="Cupin_2"/>
    <property type="match status" value="1"/>
</dbReference>
<protein>
    <submittedName>
        <fullName evidence="3">Transcriptional regulator ClgR</fullName>
    </submittedName>
</protein>
<feature type="domain" description="HTH cro/C1-type" evidence="2">
    <location>
        <begin position="24"/>
        <end position="78"/>
    </location>
</feature>
<dbReference type="GO" id="GO:0003677">
    <property type="term" value="F:DNA binding"/>
    <property type="evidence" value="ECO:0007669"/>
    <property type="project" value="UniProtKB-KW"/>
</dbReference>
<keyword evidence="1" id="KW-0238">DNA-binding</keyword>
<dbReference type="InterPro" id="IPR014710">
    <property type="entry name" value="RmlC-like_jellyroll"/>
</dbReference>
<keyword evidence="4" id="KW-1185">Reference proteome</keyword>
<reference evidence="3 4" key="1">
    <citation type="submission" date="2017-07" db="EMBL/GenBank/DDBJ databases">
        <title>Genome Sequence of Sulfitobacter pseudonitzschiae Strain SMR1 Isolated from a culture of the Diatom Skeletonema marinoi.</title>
        <authorList>
            <person name="Topel M."/>
            <person name="Pinder M.I.M."/>
            <person name="Johansson O.N."/>
            <person name="Kourtchenko O."/>
            <person name="Godhe A."/>
            <person name="Clarke A.K."/>
        </authorList>
    </citation>
    <scope>NUCLEOTIDE SEQUENCE [LARGE SCALE GENOMIC DNA]</scope>
    <source>
        <strain evidence="3 4">SMR1</strain>
        <plasmid evidence="3 4">pSMR1-3</plasmid>
    </source>
</reference>
<sequence length="197" mass="20993">MDADLLIPKLDRPASQPEPLGAVLRRTRKTQAMSLTSLSDAAAVSAASLSRIENGRMSPTFEVVVRICDALGLTITGLMSGRDVAQGGLLTGVVRTLQTAQYHYEVLGHTDGAAPFVTLRTRILCQSLASFGEMHSHRGFEQIVVQSGCIAVHLGSRRPHLLEEGESIAFDSTTPHAVVAPHGAASVLWIYAPGGQR</sequence>